<organism evidence="7 8">
    <name type="scientific">Piedraia hortae CBS 480.64</name>
    <dbReference type="NCBI Taxonomy" id="1314780"/>
    <lineage>
        <taxon>Eukaryota</taxon>
        <taxon>Fungi</taxon>
        <taxon>Dikarya</taxon>
        <taxon>Ascomycota</taxon>
        <taxon>Pezizomycotina</taxon>
        <taxon>Dothideomycetes</taxon>
        <taxon>Dothideomycetidae</taxon>
        <taxon>Capnodiales</taxon>
        <taxon>Piedraiaceae</taxon>
        <taxon>Piedraia</taxon>
    </lineage>
</organism>
<dbReference type="OrthoDB" id="5364404at2759"/>
<keyword evidence="8" id="KW-1185">Reference proteome</keyword>
<dbReference type="EMBL" id="MU006015">
    <property type="protein sequence ID" value="KAF2858195.1"/>
    <property type="molecule type" value="Genomic_DNA"/>
</dbReference>
<dbReference type="PANTHER" id="PTHR32035:SF3">
    <property type="entry name" value="SMALL RIBOSOMAL SUBUNIT PROTEIN MS38"/>
    <property type="match status" value="1"/>
</dbReference>
<comment type="similarity">
    <text evidence="3">Belongs to the mitochondrion-specific ribosomal protein mS38 family.</text>
</comment>
<evidence type="ECO:0000256" key="2">
    <source>
        <dbReference type="ARBA" id="ARBA00023128"/>
    </source>
</evidence>
<evidence type="ECO:0000256" key="3">
    <source>
        <dbReference type="ARBA" id="ARBA00035647"/>
    </source>
</evidence>
<evidence type="ECO:0000313" key="7">
    <source>
        <dbReference type="EMBL" id="KAF2858195.1"/>
    </source>
</evidence>
<evidence type="ECO:0000256" key="5">
    <source>
        <dbReference type="SAM" id="MobiDB-lite"/>
    </source>
</evidence>
<proteinExistence type="inferred from homology"/>
<dbReference type="SMART" id="SM01155">
    <property type="entry name" value="DUF1713"/>
    <property type="match status" value="1"/>
</dbReference>
<feature type="region of interest" description="Disordered" evidence="5">
    <location>
        <begin position="224"/>
        <end position="248"/>
    </location>
</feature>
<evidence type="ECO:0000256" key="4">
    <source>
        <dbReference type="ARBA" id="ARBA00035682"/>
    </source>
</evidence>
<evidence type="ECO:0000259" key="6">
    <source>
        <dbReference type="SMART" id="SM01155"/>
    </source>
</evidence>
<feature type="region of interest" description="Disordered" evidence="5">
    <location>
        <begin position="44"/>
        <end position="73"/>
    </location>
</feature>
<evidence type="ECO:0000256" key="1">
    <source>
        <dbReference type="ARBA" id="ARBA00004173"/>
    </source>
</evidence>
<dbReference type="Pfam" id="PF08213">
    <property type="entry name" value="COX24_C"/>
    <property type="match status" value="1"/>
</dbReference>
<dbReference type="AlphaFoldDB" id="A0A6A7BTZ9"/>
<evidence type="ECO:0000313" key="8">
    <source>
        <dbReference type="Proteomes" id="UP000799421"/>
    </source>
</evidence>
<accession>A0A6A7BTZ9</accession>
<comment type="subcellular location">
    <subcellularLocation>
        <location evidence="1">Mitochondrion</location>
    </subcellularLocation>
</comment>
<feature type="domain" description="Ribosomal protein mS38 C-terminal" evidence="6">
    <location>
        <begin position="214"/>
        <end position="247"/>
    </location>
</feature>
<sequence length="248" mass="27543">MSTMMSTRLGLWPQRTVICSAVSAASAASASAHCLAQQRRLSSSKASCPPASSNGPPAKAPSAAAPGRPRTKYAASLPRAPDVQHLNRHQIEIASFFALHRPISVTSAIPAPASNETFHSIFKARKRSAVAGTGDEAPQMHSRQVESWVAQLPPFQPPHPPLPESELVQLSPEVENKQQQQRRFRATFELVETTSEDGHTTYTATSWPTEVDMQLISVRRQRKLKMKKHKFKKLRKRTRTLRRRQGKT</sequence>
<feature type="compositionally biased region" description="Low complexity" evidence="5">
    <location>
        <begin position="44"/>
        <end position="66"/>
    </location>
</feature>
<dbReference type="PANTHER" id="PTHR32035">
    <property type="entry name" value="AURORA KINASE A-INTERACTING PROTEIN"/>
    <property type="match status" value="1"/>
</dbReference>
<name>A0A6A7BTZ9_9PEZI</name>
<gene>
    <name evidence="7" type="ORF">K470DRAFT_272626</name>
</gene>
<keyword evidence="2" id="KW-0496">Mitochondrion</keyword>
<protein>
    <recommendedName>
        <fullName evidence="4">Small ribosomal subunit protein mS38</fullName>
    </recommendedName>
</protein>
<dbReference type="GO" id="GO:0005739">
    <property type="term" value="C:mitochondrion"/>
    <property type="evidence" value="ECO:0007669"/>
    <property type="project" value="UniProtKB-SubCell"/>
</dbReference>
<dbReference type="Proteomes" id="UP000799421">
    <property type="component" value="Unassembled WGS sequence"/>
</dbReference>
<reference evidence="7" key="1">
    <citation type="journal article" date="2020" name="Stud. Mycol.">
        <title>101 Dothideomycetes genomes: a test case for predicting lifestyles and emergence of pathogens.</title>
        <authorList>
            <person name="Haridas S."/>
            <person name="Albert R."/>
            <person name="Binder M."/>
            <person name="Bloem J."/>
            <person name="Labutti K."/>
            <person name="Salamov A."/>
            <person name="Andreopoulos B."/>
            <person name="Baker S."/>
            <person name="Barry K."/>
            <person name="Bills G."/>
            <person name="Bluhm B."/>
            <person name="Cannon C."/>
            <person name="Castanera R."/>
            <person name="Culley D."/>
            <person name="Daum C."/>
            <person name="Ezra D."/>
            <person name="Gonzalez J."/>
            <person name="Henrissat B."/>
            <person name="Kuo A."/>
            <person name="Liang C."/>
            <person name="Lipzen A."/>
            <person name="Lutzoni F."/>
            <person name="Magnuson J."/>
            <person name="Mondo S."/>
            <person name="Nolan M."/>
            <person name="Ohm R."/>
            <person name="Pangilinan J."/>
            <person name="Park H.-J."/>
            <person name="Ramirez L."/>
            <person name="Alfaro M."/>
            <person name="Sun H."/>
            <person name="Tritt A."/>
            <person name="Yoshinaga Y."/>
            <person name="Zwiers L.-H."/>
            <person name="Turgeon B."/>
            <person name="Goodwin S."/>
            <person name="Spatafora J."/>
            <person name="Crous P."/>
            <person name="Grigoriev I."/>
        </authorList>
    </citation>
    <scope>NUCLEOTIDE SEQUENCE</scope>
    <source>
        <strain evidence="7">CBS 480.64</strain>
    </source>
</reference>
<dbReference type="InterPro" id="IPR013177">
    <property type="entry name" value="Ribosomal_mS38_C"/>
</dbReference>